<evidence type="ECO:0000313" key="2">
    <source>
        <dbReference type="Proteomes" id="UP000475862"/>
    </source>
</evidence>
<gene>
    <name evidence="1" type="ORF">AGLY_000884</name>
</gene>
<dbReference type="EMBL" id="VYZN01000001">
    <property type="protein sequence ID" value="KAE9545341.1"/>
    <property type="molecule type" value="Genomic_DNA"/>
</dbReference>
<sequence length="181" mass="21452">MVSGGKLNTLKVQRQKCLGVFKSIWKNGNFYAKPIFDKIDFLFCRNSKTNNCKNLKCSSNFKLVLMSCSYCSSHNFFISVLISNFYKICQNRKNLQIIVKKLNTINYKENSIIIGKNVMAYEHLNFKFLRNRITITILNRSLKQKTTFFTINWKIHPRLTNNLRSEPFFVYNYDIYHCIKI</sequence>
<dbReference type="Proteomes" id="UP000475862">
    <property type="component" value="Unassembled WGS sequence"/>
</dbReference>
<name>A0A6G0U885_APHGL</name>
<evidence type="ECO:0000313" key="1">
    <source>
        <dbReference type="EMBL" id="KAE9545341.1"/>
    </source>
</evidence>
<protein>
    <submittedName>
        <fullName evidence="1">Uncharacterized protein</fullName>
    </submittedName>
</protein>
<comment type="caution">
    <text evidence="1">The sequence shown here is derived from an EMBL/GenBank/DDBJ whole genome shotgun (WGS) entry which is preliminary data.</text>
</comment>
<organism evidence="1 2">
    <name type="scientific">Aphis glycines</name>
    <name type="common">Soybean aphid</name>
    <dbReference type="NCBI Taxonomy" id="307491"/>
    <lineage>
        <taxon>Eukaryota</taxon>
        <taxon>Metazoa</taxon>
        <taxon>Ecdysozoa</taxon>
        <taxon>Arthropoda</taxon>
        <taxon>Hexapoda</taxon>
        <taxon>Insecta</taxon>
        <taxon>Pterygota</taxon>
        <taxon>Neoptera</taxon>
        <taxon>Paraneoptera</taxon>
        <taxon>Hemiptera</taxon>
        <taxon>Sternorrhyncha</taxon>
        <taxon>Aphidomorpha</taxon>
        <taxon>Aphidoidea</taxon>
        <taxon>Aphididae</taxon>
        <taxon>Aphidini</taxon>
        <taxon>Aphis</taxon>
        <taxon>Aphis</taxon>
    </lineage>
</organism>
<reference evidence="1 2" key="1">
    <citation type="submission" date="2019-08" db="EMBL/GenBank/DDBJ databases">
        <title>The genome of the soybean aphid Biotype 1, its phylome, world population structure and adaptation to the North American continent.</title>
        <authorList>
            <person name="Giordano R."/>
            <person name="Donthu R.K."/>
            <person name="Hernandez A.G."/>
            <person name="Wright C.L."/>
            <person name="Zimin A.V."/>
        </authorList>
    </citation>
    <scope>NUCLEOTIDE SEQUENCE [LARGE SCALE GENOMIC DNA]</scope>
    <source>
        <tissue evidence="1">Whole aphids</tissue>
    </source>
</reference>
<proteinExistence type="predicted"/>
<keyword evidence="2" id="KW-1185">Reference proteome</keyword>
<dbReference type="AlphaFoldDB" id="A0A6G0U885"/>
<accession>A0A6G0U885</accession>